<keyword evidence="7" id="KW-1185">Reference proteome</keyword>
<dbReference type="PANTHER" id="PTHR33711">
    <property type="entry name" value="DIOXYGENASE, PUTATIVE (AFU_ORTHOLOGUE AFUA_2G02910)-RELATED"/>
    <property type="match status" value="1"/>
</dbReference>
<dbReference type="PROSITE" id="PS51318">
    <property type="entry name" value="TAT"/>
    <property type="match status" value="1"/>
</dbReference>
<dbReference type="GO" id="GO:0008199">
    <property type="term" value="F:ferric iron binding"/>
    <property type="evidence" value="ECO:0007669"/>
    <property type="project" value="InterPro"/>
</dbReference>
<feature type="domain" description="Intradiol ring-cleavage dioxygenases" evidence="5">
    <location>
        <begin position="69"/>
        <end position="188"/>
    </location>
</feature>
<accession>A0A495QKS5</accession>
<evidence type="ECO:0000256" key="3">
    <source>
        <dbReference type="ARBA" id="ARBA00023002"/>
    </source>
</evidence>
<keyword evidence="2 6" id="KW-0223">Dioxygenase</keyword>
<dbReference type="EMBL" id="RBWU01000004">
    <property type="protein sequence ID" value="RKS73031.1"/>
    <property type="molecule type" value="Genomic_DNA"/>
</dbReference>
<dbReference type="PANTHER" id="PTHR33711:SF11">
    <property type="entry name" value="DIOXYGENASE"/>
    <property type="match status" value="1"/>
</dbReference>
<dbReference type="Gene3D" id="2.60.130.10">
    <property type="entry name" value="Aromatic compound dioxygenase"/>
    <property type="match status" value="1"/>
</dbReference>
<dbReference type="InterPro" id="IPR006311">
    <property type="entry name" value="TAT_signal"/>
</dbReference>
<dbReference type="GO" id="GO:0016702">
    <property type="term" value="F:oxidoreductase activity, acting on single donors with incorporation of molecular oxygen, incorporation of two atoms of oxygen"/>
    <property type="evidence" value="ECO:0007669"/>
    <property type="project" value="InterPro"/>
</dbReference>
<protein>
    <submittedName>
        <fullName evidence="6">Protocatechuate 3,4-dioxygenase beta subunit</fullName>
    </submittedName>
</protein>
<dbReference type="RefSeq" id="WP_121435607.1">
    <property type="nucleotide sequence ID" value="NZ_RBWU01000004.1"/>
</dbReference>
<comment type="similarity">
    <text evidence="1">Belongs to the intradiol ring-cleavage dioxygenase family.</text>
</comment>
<dbReference type="OrthoDB" id="9800887at2"/>
<evidence type="ECO:0000313" key="7">
    <source>
        <dbReference type="Proteomes" id="UP000274601"/>
    </source>
</evidence>
<dbReference type="CDD" id="cd00421">
    <property type="entry name" value="intradiol_dioxygenase"/>
    <property type="match status" value="1"/>
</dbReference>
<evidence type="ECO:0000259" key="5">
    <source>
        <dbReference type="Pfam" id="PF00775"/>
    </source>
</evidence>
<comment type="caution">
    <text evidence="6">The sequence shown here is derived from an EMBL/GenBank/DDBJ whole genome shotgun (WGS) entry which is preliminary data.</text>
</comment>
<proteinExistence type="inferred from homology"/>
<organism evidence="6 7">
    <name type="scientific">Actinomadura pelletieri DSM 43383</name>
    <dbReference type="NCBI Taxonomy" id="1120940"/>
    <lineage>
        <taxon>Bacteria</taxon>
        <taxon>Bacillati</taxon>
        <taxon>Actinomycetota</taxon>
        <taxon>Actinomycetes</taxon>
        <taxon>Streptosporangiales</taxon>
        <taxon>Thermomonosporaceae</taxon>
        <taxon>Actinomadura</taxon>
    </lineage>
</organism>
<dbReference type="InterPro" id="IPR000627">
    <property type="entry name" value="Intradiol_dOase_C"/>
</dbReference>
<name>A0A495QKS5_9ACTN</name>
<gene>
    <name evidence="6" type="ORF">BZB76_3714</name>
</gene>
<dbReference type="Pfam" id="PF00775">
    <property type="entry name" value="Dioxygenase_C"/>
    <property type="match status" value="1"/>
</dbReference>
<evidence type="ECO:0000313" key="6">
    <source>
        <dbReference type="EMBL" id="RKS73031.1"/>
    </source>
</evidence>
<evidence type="ECO:0000256" key="2">
    <source>
        <dbReference type="ARBA" id="ARBA00022964"/>
    </source>
</evidence>
<evidence type="ECO:0000256" key="4">
    <source>
        <dbReference type="SAM" id="MobiDB-lite"/>
    </source>
</evidence>
<keyword evidence="3" id="KW-0560">Oxidoreductase</keyword>
<dbReference type="InterPro" id="IPR015889">
    <property type="entry name" value="Intradiol_dOase_core"/>
</dbReference>
<dbReference type="SUPFAM" id="SSF49482">
    <property type="entry name" value="Aromatic compound dioxygenase"/>
    <property type="match status" value="1"/>
</dbReference>
<reference evidence="6 7" key="1">
    <citation type="submission" date="2018-10" db="EMBL/GenBank/DDBJ databases">
        <title>Genomic Encyclopedia of Archaeal and Bacterial Type Strains, Phase II (KMG-II): from individual species to whole genera.</title>
        <authorList>
            <person name="Goeker M."/>
        </authorList>
    </citation>
    <scope>NUCLEOTIDE SEQUENCE [LARGE SCALE GENOMIC DNA]</scope>
    <source>
        <strain evidence="6 7">DSM 43383</strain>
    </source>
</reference>
<sequence>MPEDEQEQLQSGISRKNFIVAAGIGALAVPTAVSVATSAQADTRTPPRKLELTPKCTDGDDDPTPAQTEGPYFTPGSPERKDIRAGKPGTLLTVSGIVYGLDCKPVARALLDFWQADNAGVYDNRGYIFRGHQYTDEQGRYVLTTIVPGLYPGRTRHIHVKVQAPGARILTTQMYFPNEPRNQTDTIYDPRLLMKMGTDQNGRTGNLDFVVRTARRR</sequence>
<evidence type="ECO:0000256" key="1">
    <source>
        <dbReference type="ARBA" id="ARBA00007825"/>
    </source>
</evidence>
<dbReference type="InterPro" id="IPR050770">
    <property type="entry name" value="Intradiol_RC_Dioxygenase"/>
</dbReference>
<feature type="region of interest" description="Disordered" evidence="4">
    <location>
        <begin position="35"/>
        <end position="86"/>
    </location>
</feature>
<dbReference type="AlphaFoldDB" id="A0A495QKS5"/>
<dbReference type="Proteomes" id="UP000274601">
    <property type="component" value="Unassembled WGS sequence"/>
</dbReference>